<evidence type="ECO:0000313" key="1">
    <source>
        <dbReference type="EMBL" id="KON87393.1"/>
    </source>
</evidence>
<dbReference type="Proteomes" id="UP000037109">
    <property type="component" value="Unassembled WGS sequence"/>
</dbReference>
<gene>
    <name evidence="1" type="ORF">AF332_11525</name>
</gene>
<accession>A0A0M0GC97</accession>
<name>A0A0M0GC97_SPOGL</name>
<evidence type="ECO:0000313" key="2">
    <source>
        <dbReference type="Proteomes" id="UP000037109"/>
    </source>
</evidence>
<dbReference type="AlphaFoldDB" id="A0A0M0GC97"/>
<protein>
    <recommendedName>
        <fullName evidence="3">DUF2187 domain-containing protein</fullName>
    </recommendedName>
</protein>
<sequence length="59" mass="6954">MKINQRVLVTEEESPFHNREGVITQIQKYYITVQLNNFPCEMKFTDDELTVLEDSTCTL</sequence>
<reference evidence="2" key="1">
    <citation type="submission" date="2015-07" db="EMBL/GenBank/DDBJ databases">
        <title>Fjat-10036 dsm4.</title>
        <authorList>
            <person name="Liu B."/>
            <person name="Wang J."/>
            <person name="Zhu Y."/>
            <person name="Liu G."/>
            <person name="Chen Q."/>
            <person name="Chen Z."/>
            <person name="Lan J."/>
            <person name="Che J."/>
            <person name="Ge C."/>
            <person name="Shi H."/>
            <person name="Pan Z."/>
            <person name="Liu X."/>
        </authorList>
    </citation>
    <scope>NUCLEOTIDE SEQUENCE [LARGE SCALE GENOMIC DNA]</scope>
    <source>
        <strain evidence="2">DSM 4</strain>
    </source>
</reference>
<dbReference type="PATRIC" id="fig|1459.3.peg.2471"/>
<dbReference type="STRING" id="1459.AF332_11525"/>
<dbReference type="EMBL" id="LGUF01000007">
    <property type="protein sequence ID" value="KON87393.1"/>
    <property type="molecule type" value="Genomic_DNA"/>
</dbReference>
<organism evidence="1 2">
    <name type="scientific">Sporosarcina globispora</name>
    <name type="common">Bacillus globisporus</name>
    <dbReference type="NCBI Taxonomy" id="1459"/>
    <lineage>
        <taxon>Bacteria</taxon>
        <taxon>Bacillati</taxon>
        <taxon>Bacillota</taxon>
        <taxon>Bacilli</taxon>
        <taxon>Bacillales</taxon>
        <taxon>Caryophanaceae</taxon>
        <taxon>Sporosarcina</taxon>
    </lineage>
</organism>
<proteinExistence type="predicted"/>
<evidence type="ECO:0008006" key="3">
    <source>
        <dbReference type="Google" id="ProtNLM"/>
    </source>
</evidence>
<comment type="caution">
    <text evidence="1">The sequence shown here is derived from an EMBL/GenBank/DDBJ whole genome shotgun (WGS) entry which is preliminary data.</text>
</comment>
<keyword evidence="2" id="KW-1185">Reference proteome</keyword>